<accession>A7F5Y2</accession>
<sequence>MINYIKCSPTKGFLNRTAPVTIAKLLNFMSGVYLVPMIDRWNIVQSLMLDACSQTDTDSR</sequence>
<keyword evidence="2" id="KW-1185">Reference proteome</keyword>
<dbReference type="Proteomes" id="UP000001312">
    <property type="component" value="Unassembled WGS sequence"/>
</dbReference>
<reference evidence="2" key="1">
    <citation type="journal article" date="2011" name="PLoS Genet.">
        <title>Genomic analysis of the necrotrophic fungal pathogens Sclerotinia sclerotiorum and Botrytis cinerea.</title>
        <authorList>
            <person name="Amselem J."/>
            <person name="Cuomo C.A."/>
            <person name="van Kan J.A."/>
            <person name="Viaud M."/>
            <person name="Benito E.P."/>
            <person name="Couloux A."/>
            <person name="Coutinho P.M."/>
            <person name="de Vries R.P."/>
            <person name="Dyer P.S."/>
            <person name="Fillinger S."/>
            <person name="Fournier E."/>
            <person name="Gout L."/>
            <person name="Hahn M."/>
            <person name="Kohn L."/>
            <person name="Lapalu N."/>
            <person name="Plummer K.M."/>
            <person name="Pradier J.M."/>
            <person name="Quevillon E."/>
            <person name="Sharon A."/>
            <person name="Simon A."/>
            <person name="ten Have A."/>
            <person name="Tudzynski B."/>
            <person name="Tudzynski P."/>
            <person name="Wincker P."/>
            <person name="Andrew M."/>
            <person name="Anthouard V."/>
            <person name="Beever R.E."/>
            <person name="Beffa R."/>
            <person name="Benoit I."/>
            <person name="Bouzid O."/>
            <person name="Brault B."/>
            <person name="Chen Z."/>
            <person name="Choquer M."/>
            <person name="Collemare J."/>
            <person name="Cotton P."/>
            <person name="Danchin E.G."/>
            <person name="Da Silva C."/>
            <person name="Gautier A."/>
            <person name="Giraud C."/>
            <person name="Giraud T."/>
            <person name="Gonzalez C."/>
            <person name="Grossetete S."/>
            <person name="Guldener U."/>
            <person name="Henrissat B."/>
            <person name="Howlett B.J."/>
            <person name="Kodira C."/>
            <person name="Kretschmer M."/>
            <person name="Lappartient A."/>
            <person name="Leroch M."/>
            <person name="Levis C."/>
            <person name="Mauceli E."/>
            <person name="Neuveglise C."/>
            <person name="Oeser B."/>
            <person name="Pearson M."/>
            <person name="Poulain J."/>
            <person name="Poussereau N."/>
            <person name="Quesneville H."/>
            <person name="Rascle C."/>
            <person name="Schumacher J."/>
            <person name="Segurens B."/>
            <person name="Sexton A."/>
            <person name="Silva E."/>
            <person name="Sirven C."/>
            <person name="Soanes D.M."/>
            <person name="Talbot N.J."/>
            <person name="Templeton M."/>
            <person name="Yandava C."/>
            <person name="Yarden O."/>
            <person name="Zeng Q."/>
            <person name="Rollins J.A."/>
            <person name="Lebrun M.H."/>
            <person name="Dickman M."/>
        </authorList>
    </citation>
    <scope>NUCLEOTIDE SEQUENCE [LARGE SCALE GENOMIC DNA]</scope>
    <source>
        <strain evidence="2">ATCC 18683 / 1980 / Ss-1</strain>
    </source>
</reference>
<dbReference type="InParanoid" id="A7F5Y2"/>
<evidence type="ECO:0000313" key="2">
    <source>
        <dbReference type="Proteomes" id="UP000001312"/>
    </source>
</evidence>
<dbReference type="EMBL" id="CH476643">
    <property type="protein sequence ID" value="EDN98153.1"/>
    <property type="molecule type" value="Genomic_DNA"/>
</dbReference>
<dbReference type="AlphaFoldDB" id="A7F5Y2"/>
<proteinExistence type="predicted"/>
<gene>
    <name evidence="1" type="ORF">SS1G_13010</name>
</gene>
<name>A7F5Y2_SCLS1</name>
<dbReference type="HOGENOM" id="CLU_2943204_0_0_1"/>
<dbReference type="KEGG" id="ssl:SS1G_13010"/>
<protein>
    <submittedName>
        <fullName evidence="1">Uncharacterized protein</fullName>
    </submittedName>
</protein>
<organism evidence="1 2">
    <name type="scientific">Sclerotinia sclerotiorum (strain ATCC 18683 / 1980 / Ss-1)</name>
    <name type="common">White mold</name>
    <name type="synonym">Whetzelinia sclerotiorum</name>
    <dbReference type="NCBI Taxonomy" id="665079"/>
    <lineage>
        <taxon>Eukaryota</taxon>
        <taxon>Fungi</taxon>
        <taxon>Dikarya</taxon>
        <taxon>Ascomycota</taxon>
        <taxon>Pezizomycotina</taxon>
        <taxon>Leotiomycetes</taxon>
        <taxon>Helotiales</taxon>
        <taxon>Sclerotiniaceae</taxon>
        <taxon>Sclerotinia</taxon>
    </lineage>
</organism>
<dbReference type="GeneID" id="5482113"/>
<evidence type="ECO:0000313" key="1">
    <source>
        <dbReference type="EMBL" id="EDN98153.1"/>
    </source>
</evidence>
<dbReference type="RefSeq" id="XP_001585918.1">
    <property type="nucleotide sequence ID" value="XM_001585868.1"/>
</dbReference>